<organism evidence="1 2">
    <name type="scientific">Pleuronectes platessa</name>
    <name type="common">European plaice</name>
    <dbReference type="NCBI Taxonomy" id="8262"/>
    <lineage>
        <taxon>Eukaryota</taxon>
        <taxon>Metazoa</taxon>
        <taxon>Chordata</taxon>
        <taxon>Craniata</taxon>
        <taxon>Vertebrata</taxon>
        <taxon>Euteleostomi</taxon>
        <taxon>Actinopterygii</taxon>
        <taxon>Neopterygii</taxon>
        <taxon>Teleostei</taxon>
        <taxon>Neoteleostei</taxon>
        <taxon>Acanthomorphata</taxon>
        <taxon>Carangaria</taxon>
        <taxon>Pleuronectiformes</taxon>
        <taxon>Pleuronectoidei</taxon>
        <taxon>Pleuronectidae</taxon>
        <taxon>Pleuronectes</taxon>
    </lineage>
</organism>
<dbReference type="AlphaFoldDB" id="A0A9N7UT08"/>
<protein>
    <submittedName>
        <fullName evidence="1">Uncharacterized protein</fullName>
    </submittedName>
</protein>
<keyword evidence="2" id="KW-1185">Reference proteome</keyword>
<dbReference type="EMBL" id="CADEAL010001813">
    <property type="protein sequence ID" value="CAB1435799.1"/>
    <property type="molecule type" value="Genomic_DNA"/>
</dbReference>
<evidence type="ECO:0000313" key="1">
    <source>
        <dbReference type="EMBL" id="CAB1435799.1"/>
    </source>
</evidence>
<reference evidence="1" key="1">
    <citation type="submission" date="2020-03" db="EMBL/GenBank/DDBJ databases">
        <authorList>
            <person name="Weist P."/>
        </authorList>
    </citation>
    <scope>NUCLEOTIDE SEQUENCE</scope>
</reference>
<evidence type="ECO:0000313" key="2">
    <source>
        <dbReference type="Proteomes" id="UP001153269"/>
    </source>
</evidence>
<name>A0A9N7UT08_PLEPL</name>
<accession>A0A9N7UT08</accession>
<sequence length="180" mass="19849">MSLQILRTEVSGGLRTQSRKKMDDPVEQISSVFQGHIACISSVSAPVLGGEWPGPWLGLADSSPDCKRLVWTGMSPQVCLPQGPLPQVPLPQGPLPRHMLTVRSHDAGSTDLTPAAETETELLEMFLHNRPGQRGGRGARHRTEGESPLHFLYILTEKEWLRFEEIGSLFVDSVSFELLV</sequence>
<proteinExistence type="predicted"/>
<comment type="caution">
    <text evidence="1">The sequence shown here is derived from an EMBL/GenBank/DDBJ whole genome shotgun (WGS) entry which is preliminary data.</text>
</comment>
<gene>
    <name evidence="1" type="ORF">PLEPLA_LOCUS23844</name>
</gene>
<dbReference type="Proteomes" id="UP001153269">
    <property type="component" value="Unassembled WGS sequence"/>
</dbReference>